<evidence type="ECO:0000313" key="2">
    <source>
        <dbReference type="Proteomes" id="UP001164718"/>
    </source>
</evidence>
<evidence type="ECO:0000313" key="1">
    <source>
        <dbReference type="EMBL" id="WAA09788.1"/>
    </source>
</evidence>
<accession>A0A9E8LUB8</accession>
<dbReference type="Pfam" id="PF20074">
    <property type="entry name" value="DUF6470"/>
    <property type="match status" value="1"/>
</dbReference>
<name>A0A9E8LUB8_9BACI</name>
<dbReference type="AlphaFoldDB" id="A0A9E8LUB8"/>
<proteinExistence type="predicted"/>
<dbReference type="Proteomes" id="UP001164718">
    <property type="component" value="Chromosome"/>
</dbReference>
<organism evidence="1 2">
    <name type="scientific">Fervidibacillus albus</name>
    <dbReference type="NCBI Taxonomy" id="2980026"/>
    <lineage>
        <taxon>Bacteria</taxon>
        <taxon>Bacillati</taxon>
        <taxon>Bacillota</taxon>
        <taxon>Bacilli</taxon>
        <taxon>Bacillales</taxon>
        <taxon>Bacillaceae</taxon>
        <taxon>Fervidibacillus</taxon>
    </lineage>
</organism>
<dbReference type="InterPro" id="IPR045527">
    <property type="entry name" value="DUF6470"/>
</dbReference>
<protein>
    <submittedName>
        <fullName evidence="1">DUF6470 family protein</fullName>
    </submittedName>
</protein>
<reference evidence="1" key="1">
    <citation type="submission" date="2022-09" db="EMBL/GenBank/DDBJ databases">
        <title>Complete Genomes of Fervidibacillus albus and Fervidibacillus halotolerans isolated from tidal flat sediments.</title>
        <authorList>
            <person name="Kwon K.K."/>
            <person name="Yang S.-H."/>
            <person name="Park M.J."/>
            <person name="Oh H.-M."/>
        </authorList>
    </citation>
    <scope>NUCLEOTIDE SEQUENCE</scope>
    <source>
        <strain evidence="1">MEBiC13591</strain>
    </source>
</reference>
<dbReference type="KEGG" id="faf:OE104_14990"/>
<keyword evidence="2" id="KW-1185">Reference proteome</keyword>
<dbReference type="EMBL" id="CP106878">
    <property type="protein sequence ID" value="WAA09788.1"/>
    <property type="molecule type" value="Genomic_DNA"/>
</dbReference>
<gene>
    <name evidence="1" type="ORF">OE104_14990</name>
</gene>
<sequence length="190" mass="21664">MRIPQIRMESTFMQIGLQIDQPIQRIEQPKAILEIEQPKAVVQMETTPGKLSIDQSQAFAEENRKPIAEVVRETAQIAKQTAMEGTKRRAREGRELMEIEKGGNPIVSQAMEHSKRPEKQLSIGWIPSYGSVKIHYEPGEVDIRITPQKPIIEAIPQKPIHDYTPGNVSVYIRQWNSLKIDVINLFDESV</sequence>
<dbReference type="RefSeq" id="WP_275417572.1">
    <property type="nucleotide sequence ID" value="NZ_CP106878.1"/>
</dbReference>